<dbReference type="Pfam" id="PF01467">
    <property type="entry name" value="CTP_transf_like"/>
    <property type="match status" value="1"/>
</dbReference>
<dbReference type="KEGG" id="amin:AUMI_16410"/>
<evidence type="ECO:0000256" key="5">
    <source>
        <dbReference type="ARBA" id="ARBA00022695"/>
    </source>
</evidence>
<evidence type="ECO:0000256" key="6">
    <source>
        <dbReference type="ARBA" id="ARBA00022741"/>
    </source>
</evidence>
<dbReference type="InterPro" id="IPR005248">
    <property type="entry name" value="NadD/NMNAT"/>
</dbReference>
<dbReference type="GO" id="GO:0009435">
    <property type="term" value="P:NAD+ biosynthetic process"/>
    <property type="evidence" value="ECO:0007669"/>
    <property type="project" value="UniProtKB-UniRule"/>
</dbReference>
<dbReference type="Proteomes" id="UP000243847">
    <property type="component" value="Chromosome sequence1"/>
</dbReference>
<reference evidence="12 13" key="1">
    <citation type="journal article" date="2016" name="Genome Announc.">
        <title>Complete Genome Sequence of Aurantimicrobium minutum Type Strain KNCT, a Planktonic Ultramicrobacterium Isolated from River Water.</title>
        <authorList>
            <person name="Nakai R."/>
            <person name="Fujisawa T."/>
            <person name="Nakamura Y."/>
            <person name="Nishide H."/>
            <person name="Uchiyama I."/>
            <person name="Baba T."/>
            <person name="Toyoda A."/>
            <person name="Fujiyama A."/>
            <person name="Naganuma T."/>
            <person name="Niki H."/>
        </authorList>
    </citation>
    <scope>NUCLEOTIDE SEQUENCE [LARGE SCALE GENOMIC DNA]</scope>
    <source>
        <strain evidence="12 13">KNC</strain>
    </source>
</reference>
<evidence type="ECO:0000256" key="9">
    <source>
        <dbReference type="ARBA" id="ARBA00048721"/>
    </source>
</evidence>
<dbReference type="NCBIfam" id="TIGR00125">
    <property type="entry name" value="cyt_tran_rel"/>
    <property type="match status" value="1"/>
</dbReference>
<dbReference type="SUPFAM" id="SSF52374">
    <property type="entry name" value="Nucleotidylyl transferase"/>
    <property type="match status" value="1"/>
</dbReference>
<dbReference type="CDD" id="cd02165">
    <property type="entry name" value="NMNAT"/>
    <property type="match status" value="1"/>
</dbReference>
<comment type="catalytic activity">
    <reaction evidence="9 10">
        <text>nicotinate beta-D-ribonucleotide + ATP + H(+) = deamido-NAD(+) + diphosphate</text>
        <dbReference type="Rhea" id="RHEA:22860"/>
        <dbReference type="ChEBI" id="CHEBI:15378"/>
        <dbReference type="ChEBI" id="CHEBI:30616"/>
        <dbReference type="ChEBI" id="CHEBI:33019"/>
        <dbReference type="ChEBI" id="CHEBI:57502"/>
        <dbReference type="ChEBI" id="CHEBI:58437"/>
        <dbReference type="EC" id="2.7.7.18"/>
    </reaction>
</comment>
<comment type="function">
    <text evidence="1 10">Catalyzes the reversible adenylation of nicotinate mononucleotide (NaMN) to nicotinic acid adenine dinucleotide (NaAD).</text>
</comment>
<evidence type="ECO:0000256" key="8">
    <source>
        <dbReference type="ARBA" id="ARBA00023027"/>
    </source>
</evidence>
<keyword evidence="6 10" id="KW-0547">Nucleotide-binding</keyword>
<gene>
    <name evidence="10" type="primary">nadD</name>
    <name evidence="12" type="ORF">AUMI_16410</name>
</gene>
<dbReference type="EMBL" id="AP017457">
    <property type="protein sequence ID" value="BAU99183.1"/>
    <property type="molecule type" value="Genomic_DNA"/>
</dbReference>
<evidence type="ECO:0000256" key="1">
    <source>
        <dbReference type="ARBA" id="ARBA00002324"/>
    </source>
</evidence>
<evidence type="ECO:0000259" key="11">
    <source>
        <dbReference type="Pfam" id="PF01467"/>
    </source>
</evidence>
<dbReference type="Gene3D" id="3.40.50.620">
    <property type="entry name" value="HUPs"/>
    <property type="match status" value="1"/>
</dbReference>
<dbReference type="GO" id="GO:0005524">
    <property type="term" value="F:ATP binding"/>
    <property type="evidence" value="ECO:0007669"/>
    <property type="project" value="UniProtKB-KW"/>
</dbReference>
<proteinExistence type="inferred from homology"/>
<dbReference type="OrthoDB" id="5295945at2"/>
<dbReference type="NCBIfam" id="TIGR00482">
    <property type="entry name" value="nicotinate (nicotinamide) nucleotide adenylyltransferase"/>
    <property type="match status" value="1"/>
</dbReference>
<organism evidence="12 13">
    <name type="scientific">Aurantimicrobium minutum</name>
    <dbReference type="NCBI Taxonomy" id="708131"/>
    <lineage>
        <taxon>Bacteria</taxon>
        <taxon>Bacillati</taxon>
        <taxon>Actinomycetota</taxon>
        <taxon>Actinomycetes</taxon>
        <taxon>Micrococcales</taxon>
        <taxon>Microbacteriaceae</taxon>
        <taxon>Aurantimicrobium</taxon>
    </lineage>
</organism>
<evidence type="ECO:0000313" key="12">
    <source>
        <dbReference type="EMBL" id="BAU99183.1"/>
    </source>
</evidence>
<evidence type="ECO:0000256" key="3">
    <source>
        <dbReference type="ARBA" id="ARBA00022642"/>
    </source>
</evidence>
<evidence type="ECO:0000256" key="2">
    <source>
        <dbReference type="ARBA" id="ARBA00005019"/>
    </source>
</evidence>
<protein>
    <recommendedName>
        <fullName evidence="10">Probable nicotinate-nucleotide adenylyltransferase</fullName>
        <ecNumber evidence="10">2.7.7.18</ecNumber>
    </recommendedName>
    <alternativeName>
        <fullName evidence="10">Deamido-NAD(+) diphosphorylase</fullName>
    </alternativeName>
    <alternativeName>
        <fullName evidence="10">Deamido-NAD(+) pyrophosphorylase</fullName>
    </alternativeName>
    <alternativeName>
        <fullName evidence="10">Nicotinate mononucleotide adenylyltransferase</fullName>
        <shortName evidence="10">NaMN adenylyltransferase</shortName>
    </alternativeName>
</protein>
<dbReference type="EC" id="2.7.7.18" evidence="10"/>
<comment type="pathway">
    <text evidence="2 10">Cofactor biosynthesis; NAD(+) biosynthesis; deamido-NAD(+) from nicotinate D-ribonucleotide: step 1/1.</text>
</comment>
<dbReference type="RefSeq" id="WP_096381292.1">
    <property type="nucleotide sequence ID" value="NZ_AP017457.1"/>
</dbReference>
<accession>A0A173LWF6</accession>
<dbReference type="PANTHER" id="PTHR39321">
    <property type="entry name" value="NICOTINATE-NUCLEOTIDE ADENYLYLTRANSFERASE-RELATED"/>
    <property type="match status" value="1"/>
</dbReference>
<dbReference type="GO" id="GO:0004515">
    <property type="term" value="F:nicotinate-nucleotide adenylyltransferase activity"/>
    <property type="evidence" value="ECO:0007669"/>
    <property type="project" value="UniProtKB-UniRule"/>
</dbReference>
<dbReference type="AlphaFoldDB" id="A0A173LWF6"/>
<keyword evidence="3 10" id="KW-0662">Pyridine nucleotide biosynthesis</keyword>
<evidence type="ECO:0000313" key="13">
    <source>
        <dbReference type="Proteomes" id="UP000243847"/>
    </source>
</evidence>
<keyword evidence="7 10" id="KW-0067">ATP-binding</keyword>
<evidence type="ECO:0000256" key="4">
    <source>
        <dbReference type="ARBA" id="ARBA00022679"/>
    </source>
</evidence>
<dbReference type="GeneID" id="80451833"/>
<keyword evidence="5 10" id="KW-0548">Nucleotidyltransferase</keyword>
<dbReference type="InterPro" id="IPR014729">
    <property type="entry name" value="Rossmann-like_a/b/a_fold"/>
</dbReference>
<evidence type="ECO:0000256" key="7">
    <source>
        <dbReference type="ARBA" id="ARBA00022840"/>
    </source>
</evidence>
<keyword evidence="4 10" id="KW-0808">Transferase</keyword>
<evidence type="ECO:0000256" key="10">
    <source>
        <dbReference type="HAMAP-Rule" id="MF_00244"/>
    </source>
</evidence>
<sequence length="199" mass="21832">MTVLGHTTRIGVFGGTFDPPQNGHLAVAQAVLERLQLDYVLFVPAGDPWQKTVQTPAAERFEMVEIALLGQDRMSVSSVDIEREGPTYTIDTLTDLARLYPGAELFFILGDDAFSGITSWKNYEQLAQLATIVVVSRHGTPVEVPTKLSPSVNLLEMSALPISSTLCRERIMAGHSLEGLVPAGVAEYIEKKNLYRRTT</sequence>
<dbReference type="UniPathway" id="UPA00253">
    <property type="reaction ID" value="UER00332"/>
</dbReference>
<dbReference type="NCBIfam" id="NF000840">
    <property type="entry name" value="PRK00071.1-3"/>
    <property type="match status" value="1"/>
</dbReference>
<dbReference type="HAMAP" id="MF_00244">
    <property type="entry name" value="NaMN_adenylyltr"/>
    <property type="match status" value="1"/>
</dbReference>
<feature type="domain" description="Cytidyltransferase-like" evidence="11">
    <location>
        <begin position="12"/>
        <end position="170"/>
    </location>
</feature>
<name>A0A173LWF6_9MICO</name>
<dbReference type="PANTHER" id="PTHR39321:SF3">
    <property type="entry name" value="PHOSPHOPANTETHEINE ADENYLYLTRANSFERASE"/>
    <property type="match status" value="1"/>
</dbReference>
<keyword evidence="8 10" id="KW-0520">NAD</keyword>
<dbReference type="InterPro" id="IPR004821">
    <property type="entry name" value="Cyt_trans-like"/>
</dbReference>
<comment type="similarity">
    <text evidence="10">Belongs to the NadD family.</text>
</comment>